<evidence type="ECO:0000259" key="10">
    <source>
        <dbReference type="SMART" id="SM00382"/>
    </source>
</evidence>
<evidence type="ECO:0000313" key="12">
    <source>
        <dbReference type="EMBL" id="LAC26698.1"/>
    </source>
</evidence>
<dbReference type="GO" id="GO:0007131">
    <property type="term" value="P:reciprocal meiotic recombination"/>
    <property type="evidence" value="ECO:0007669"/>
    <property type="project" value="TreeGrafter"/>
</dbReference>
<dbReference type="InterPro" id="IPR003593">
    <property type="entry name" value="AAA+_ATPase"/>
</dbReference>
<evidence type="ECO:0000256" key="3">
    <source>
        <dbReference type="ARBA" id="ARBA00022741"/>
    </source>
</evidence>
<dbReference type="GO" id="GO:0051598">
    <property type="term" value="P:meiotic recombination checkpoint signaling"/>
    <property type="evidence" value="ECO:0007669"/>
    <property type="project" value="TreeGrafter"/>
</dbReference>
<evidence type="ECO:0000256" key="9">
    <source>
        <dbReference type="RuleBase" id="RU003651"/>
    </source>
</evidence>
<dbReference type="GO" id="GO:0016887">
    <property type="term" value="F:ATP hydrolysis activity"/>
    <property type="evidence" value="ECO:0007669"/>
    <property type="project" value="InterPro"/>
</dbReference>
<dbReference type="InterPro" id="IPR001270">
    <property type="entry name" value="ClpA/B"/>
</dbReference>
<keyword evidence="3 9" id="KW-0547">Nucleotide-binding</keyword>
<evidence type="ECO:0000256" key="4">
    <source>
        <dbReference type="ARBA" id="ARBA00022782"/>
    </source>
</evidence>
<dbReference type="InterPro" id="IPR003959">
    <property type="entry name" value="ATPase_AAA_core"/>
</dbReference>
<name>A0A2P2IE83_9CRUS</name>
<dbReference type="GO" id="GO:0005634">
    <property type="term" value="C:nucleus"/>
    <property type="evidence" value="ECO:0007669"/>
    <property type="project" value="TreeGrafter"/>
</dbReference>
<dbReference type="InterPro" id="IPR044539">
    <property type="entry name" value="Pch2-like"/>
</dbReference>
<sequence>MENIGGNMQERNGHDDHHDQYTVHVEILQYKTSNVSSTSLEEEIRVYLLQGSSLTTDVTLSEQELPNTLRGHVASINISKEMGGTSDSKHVPTRKLELVCHVYQLETGGPDVEELQGVGDDPEGIPAATQWLLPSADFHGLWDSLIYDTDIKDQLLRFVSTALLFSDRGVDKNIISWNRVVLLHGPPGTGKTSLCRALAQKLSIRLGQRYTYGQLIEINSHSLFSKWFSESGKLVQKLFSKLQELVEDENALVCVLIDEVESLARSRSSSSASSDPGDAIRVVNALLTQLDQIKRHSNVLILTTSNISGTIDLAFVDRADIKHFVGLPSQAAIYQIYHSCIIELSKVGLIDDYDPCHLLTLRQLQITNMVENEATKLSLQLWNIARCSAGLSGRSLRRMPFLAYSQHVRRPPAKLPQFLDSLLIALEKHKADEDSIKQPTTQTAAAST</sequence>
<reference evidence="12" key="1">
    <citation type="submission" date="2017-11" db="EMBL/GenBank/DDBJ databases">
        <title>The sensing device of the deep-sea amphipod.</title>
        <authorList>
            <person name="Kobayashi H."/>
            <person name="Nagahama T."/>
            <person name="Arai W."/>
            <person name="Sasagawa Y."/>
            <person name="Umeda M."/>
            <person name="Hayashi T."/>
            <person name="Nikaido I."/>
            <person name="Watanabe H."/>
            <person name="Oguri K."/>
            <person name="Kitazato H."/>
            <person name="Fujioka K."/>
            <person name="Kido Y."/>
            <person name="Takami H."/>
        </authorList>
    </citation>
    <scope>NUCLEOTIDE SEQUENCE</scope>
    <source>
        <tissue evidence="12">Whole body</tissue>
    </source>
</reference>
<dbReference type="PROSITE" id="PS00674">
    <property type="entry name" value="AAA"/>
    <property type="match status" value="1"/>
</dbReference>
<dbReference type="Pfam" id="PF23242">
    <property type="entry name" value="AAA_lid_TRIP13_C"/>
    <property type="match status" value="1"/>
</dbReference>
<dbReference type="EMBL" id="IACT01007584">
    <property type="protein sequence ID" value="LAC26698.1"/>
    <property type="molecule type" value="mRNA"/>
</dbReference>
<keyword evidence="5 9" id="KW-0067">ATP-binding</keyword>
<reference evidence="11" key="2">
    <citation type="journal article" date="2018" name="Biosci. Biotechnol. Biochem.">
        <title>Polysaccharide hydrolase of the hadal zone amphipods Hirondellea gigas.</title>
        <authorList>
            <person name="Kobayashi H."/>
            <person name="Nagahama T."/>
            <person name="Arai W."/>
            <person name="Sasagawa Y."/>
            <person name="Umeda M."/>
            <person name="Hayashi T."/>
            <person name="Nikaido I."/>
            <person name="Watanabe H."/>
            <person name="Oguri K."/>
            <person name="Kitazato H."/>
            <person name="Fujioka K."/>
            <person name="Kido Y."/>
            <person name="Takami H."/>
        </authorList>
    </citation>
    <scope>NUCLEOTIDE SEQUENCE</scope>
    <source>
        <tissue evidence="11">Whole body</tissue>
    </source>
</reference>
<dbReference type="GO" id="GO:0048477">
    <property type="term" value="P:oogenesis"/>
    <property type="evidence" value="ECO:0007669"/>
    <property type="project" value="UniProtKB-KW"/>
</dbReference>
<dbReference type="GO" id="GO:0005524">
    <property type="term" value="F:ATP binding"/>
    <property type="evidence" value="ECO:0007669"/>
    <property type="project" value="UniProtKB-KW"/>
</dbReference>
<dbReference type="Pfam" id="PF23563">
    <property type="entry name" value="TRIP13_N"/>
    <property type="match status" value="1"/>
</dbReference>
<dbReference type="GO" id="GO:0042802">
    <property type="term" value="F:identical protein binding"/>
    <property type="evidence" value="ECO:0007669"/>
    <property type="project" value="UniProtKB-ARBA"/>
</dbReference>
<dbReference type="FunFam" id="3.40.50.300:FF:000662">
    <property type="entry name" value="Pachytene checkpoint protein 2 homolog"/>
    <property type="match status" value="1"/>
</dbReference>
<dbReference type="Gene3D" id="3.40.50.300">
    <property type="entry name" value="P-loop containing nucleotide triphosphate hydrolases"/>
    <property type="match status" value="1"/>
</dbReference>
<feature type="domain" description="AAA+ ATPase" evidence="10">
    <location>
        <begin position="177"/>
        <end position="329"/>
    </location>
</feature>
<dbReference type="PANTHER" id="PTHR45991">
    <property type="entry name" value="PACHYTENE CHECKPOINT PROTEIN 2"/>
    <property type="match status" value="1"/>
</dbReference>
<evidence type="ECO:0000313" key="11">
    <source>
        <dbReference type="EMBL" id="LAB72308.1"/>
    </source>
</evidence>
<proteinExistence type="evidence at transcript level"/>
<dbReference type="AlphaFoldDB" id="A0A2P2IE83"/>
<comment type="similarity">
    <text evidence="1">Belongs to the AAA ATPase family. PCH2 subfamily.</text>
</comment>
<keyword evidence="7" id="KW-0896">Oogenesis</keyword>
<keyword evidence="4" id="KW-0221">Differentiation</keyword>
<keyword evidence="6" id="KW-0744">Spermatogenesis</keyword>
<keyword evidence="8" id="KW-0469">Meiosis</keyword>
<dbReference type="CDD" id="cd19508">
    <property type="entry name" value="RecA-like_Pch2-like"/>
    <property type="match status" value="1"/>
</dbReference>
<dbReference type="SMART" id="SM00382">
    <property type="entry name" value="AAA"/>
    <property type="match status" value="1"/>
</dbReference>
<evidence type="ECO:0000256" key="7">
    <source>
        <dbReference type="ARBA" id="ARBA00022943"/>
    </source>
</evidence>
<dbReference type="InterPro" id="IPR058249">
    <property type="entry name" value="Pch2_C"/>
</dbReference>
<organism evidence="11">
    <name type="scientific">Hirondellea gigas</name>
    <dbReference type="NCBI Taxonomy" id="1518452"/>
    <lineage>
        <taxon>Eukaryota</taxon>
        <taxon>Metazoa</taxon>
        <taxon>Ecdysozoa</taxon>
        <taxon>Arthropoda</taxon>
        <taxon>Crustacea</taxon>
        <taxon>Multicrustacea</taxon>
        <taxon>Malacostraca</taxon>
        <taxon>Eumalacostraca</taxon>
        <taxon>Peracarida</taxon>
        <taxon>Amphipoda</taxon>
        <taxon>Amphilochidea</taxon>
        <taxon>Lysianassida</taxon>
        <taxon>Lysianassidira</taxon>
        <taxon>Lysianassoidea</taxon>
        <taxon>Lysianassidae</taxon>
        <taxon>Hirondellea</taxon>
    </lineage>
</organism>
<evidence type="ECO:0000256" key="8">
    <source>
        <dbReference type="ARBA" id="ARBA00023254"/>
    </source>
</evidence>
<dbReference type="InterPro" id="IPR003960">
    <property type="entry name" value="ATPase_AAA_CS"/>
</dbReference>
<evidence type="ECO:0000256" key="5">
    <source>
        <dbReference type="ARBA" id="ARBA00022840"/>
    </source>
</evidence>
<dbReference type="GO" id="GO:0005694">
    <property type="term" value="C:chromosome"/>
    <property type="evidence" value="ECO:0007669"/>
    <property type="project" value="TreeGrafter"/>
</dbReference>
<dbReference type="Pfam" id="PF00004">
    <property type="entry name" value="AAA"/>
    <property type="match status" value="1"/>
</dbReference>
<dbReference type="PRINTS" id="PR00300">
    <property type="entry name" value="CLPPROTEASEA"/>
</dbReference>
<protein>
    <recommendedName>
        <fullName evidence="2">Pachytene checkpoint protein 2 homolog</fullName>
    </recommendedName>
</protein>
<dbReference type="PANTHER" id="PTHR45991:SF1">
    <property type="entry name" value="PACHYTENE CHECKPOINT PROTEIN 2 HOMOLOG"/>
    <property type="match status" value="1"/>
</dbReference>
<dbReference type="InterPro" id="IPR027417">
    <property type="entry name" value="P-loop_NTPase"/>
</dbReference>
<evidence type="ECO:0000256" key="6">
    <source>
        <dbReference type="ARBA" id="ARBA00022871"/>
    </source>
</evidence>
<dbReference type="EMBL" id="IACF01006725">
    <property type="protein sequence ID" value="LAB72308.1"/>
    <property type="molecule type" value="mRNA"/>
</dbReference>
<accession>A0A2P2IE83</accession>
<dbReference type="GO" id="GO:0007283">
    <property type="term" value="P:spermatogenesis"/>
    <property type="evidence" value="ECO:0007669"/>
    <property type="project" value="UniProtKB-KW"/>
</dbReference>
<dbReference type="SUPFAM" id="SSF52540">
    <property type="entry name" value="P-loop containing nucleoside triphosphate hydrolases"/>
    <property type="match status" value="1"/>
</dbReference>
<evidence type="ECO:0000256" key="2">
    <source>
        <dbReference type="ARBA" id="ARBA00022364"/>
    </source>
</evidence>
<evidence type="ECO:0000256" key="1">
    <source>
        <dbReference type="ARBA" id="ARBA00007271"/>
    </source>
</evidence>